<keyword evidence="2" id="KW-1185">Reference proteome</keyword>
<organism evidence="1 2">
    <name type="scientific">Metarhizium anisopliae BRIP 53293</name>
    <dbReference type="NCBI Taxonomy" id="1291518"/>
    <lineage>
        <taxon>Eukaryota</taxon>
        <taxon>Fungi</taxon>
        <taxon>Dikarya</taxon>
        <taxon>Ascomycota</taxon>
        <taxon>Pezizomycotina</taxon>
        <taxon>Sordariomycetes</taxon>
        <taxon>Hypocreomycetidae</taxon>
        <taxon>Hypocreales</taxon>
        <taxon>Clavicipitaceae</taxon>
        <taxon>Metarhizium</taxon>
    </lineage>
</organism>
<evidence type="ECO:0000313" key="1">
    <source>
        <dbReference type="EMBL" id="KJK80806.1"/>
    </source>
</evidence>
<dbReference type="Proteomes" id="UP000054544">
    <property type="component" value="Unassembled WGS sequence"/>
</dbReference>
<dbReference type="EMBL" id="KE384728">
    <property type="protein sequence ID" value="KJK80806.1"/>
    <property type="molecule type" value="Genomic_DNA"/>
</dbReference>
<evidence type="ECO:0000313" key="2">
    <source>
        <dbReference type="Proteomes" id="UP000054544"/>
    </source>
</evidence>
<accession>A0A0D9P3Y4</accession>
<sequence length="265" mass="30079">MGTNFSFFSFKMGTDDDISAPSQDAIESARALYHSIRGALPEAVTDFESKWTAWQEVCQGQTSWPSLDACTRTDEFEALKRLGPKILPFVVFKLATNADHNSYGVFLYNTMEKDAEYRGSPDEPLVSDEVLRRHGKFAICCEGSDEYYDLVEMGPSIIAPLMVEYPSDIAGYWYEVLHKIIHSRNMGAYMVQKGALYDAWYRFFNGGADYDQAPLYIPNEWDEFILQRKISPGRAVTAMPSWAANWIALSFWAVGDEYTKTVLLI</sequence>
<name>A0A0D9P3Y4_METAN</name>
<dbReference type="OrthoDB" id="4757738at2759"/>
<protein>
    <submittedName>
        <fullName evidence="1">Uncharacterized protein</fullName>
    </submittedName>
</protein>
<gene>
    <name evidence="1" type="ORF">H634G_03955</name>
</gene>
<dbReference type="STRING" id="1291518.A0A0D9P3Y4"/>
<dbReference type="AlphaFoldDB" id="A0A0D9P3Y4"/>
<reference evidence="2" key="1">
    <citation type="journal article" date="2014" name="BMC Genomics">
        <title>The genome sequence of the biocontrol fungus Metarhizium anisopliae and comparative genomics of Metarhizium species.</title>
        <authorList>
            <person name="Pattemore J.A."/>
            <person name="Hane J.K."/>
            <person name="Williams A.H."/>
            <person name="Wilson B.A."/>
            <person name="Stodart B.J."/>
            <person name="Ash G.J."/>
        </authorList>
    </citation>
    <scope>NUCLEOTIDE SEQUENCE [LARGE SCALE GENOMIC DNA]</scope>
    <source>
        <strain evidence="2">BRIP 53293</strain>
    </source>
</reference>
<proteinExistence type="predicted"/>